<keyword evidence="5" id="KW-1185">Reference proteome</keyword>
<dbReference type="AlphaFoldDB" id="A0A941DTY1"/>
<dbReference type="CDD" id="cd02696">
    <property type="entry name" value="MurNAc-LAA"/>
    <property type="match status" value="1"/>
</dbReference>
<dbReference type="InterPro" id="IPR002508">
    <property type="entry name" value="MurNAc-LAA_cat"/>
</dbReference>
<dbReference type="GO" id="GO:0071555">
    <property type="term" value="P:cell wall organization"/>
    <property type="evidence" value="ECO:0007669"/>
    <property type="project" value="UniProtKB-KW"/>
</dbReference>
<dbReference type="SMART" id="SM00646">
    <property type="entry name" value="Ami_3"/>
    <property type="match status" value="1"/>
</dbReference>
<protein>
    <submittedName>
        <fullName evidence="4">N-acetylmuramoyl-L-alanine amidase</fullName>
        <ecNumber evidence="4">3.5.1.28</ecNumber>
    </submittedName>
</protein>
<keyword evidence="2" id="KW-0961">Cell wall biogenesis/degradation</keyword>
<dbReference type="Gene3D" id="2.30.30.40">
    <property type="entry name" value="SH3 Domains"/>
    <property type="match status" value="2"/>
</dbReference>
<evidence type="ECO:0000259" key="3">
    <source>
        <dbReference type="PROSITE" id="PS51781"/>
    </source>
</evidence>
<dbReference type="EC" id="3.5.1.28" evidence="4"/>
<dbReference type="InterPro" id="IPR003646">
    <property type="entry name" value="SH3-like_bac-type"/>
</dbReference>
<dbReference type="GO" id="GO:0008745">
    <property type="term" value="F:N-acetylmuramoyl-L-alanine amidase activity"/>
    <property type="evidence" value="ECO:0007669"/>
    <property type="project" value="UniProtKB-EC"/>
</dbReference>
<dbReference type="Proteomes" id="UP000675284">
    <property type="component" value="Unassembled WGS sequence"/>
</dbReference>
<dbReference type="GO" id="GO:0009253">
    <property type="term" value="P:peptidoglycan catabolic process"/>
    <property type="evidence" value="ECO:0007669"/>
    <property type="project" value="InterPro"/>
</dbReference>
<evidence type="ECO:0000313" key="4">
    <source>
        <dbReference type="EMBL" id="MBR7797154.1"/>
    </source>
</evidence>
<evidence type="ECO:0000256" key="2">
    <source>
        <dbReference type="ARBA" id="ARBA00023316"/>
    </source>
</evidence>
<dbReference type="SMART" id="SM00287">
    <property type="entry name" value="SH3b"/>
    <property type="match status" value="2"/>
</dbReference>
<name>A0A941DTY1_9BACI</name>
<dbReference type="Pfam" id="PF08239">
    <property type="entry name" value="SH3_3"/>
    <property type="match status" value="2"/>
</dbReference>
<dbReference type="EMBL" id="JAGSOT010000044">
    <property type="protein sequence ID" value="MBR7797154.1"/>
    <property type="molecule type" value="Genomic_DNA"/>
</dbReference>
<proteinExistence type="predicted"/>
<dbReference type="PIRSF" id="PIRSF037846">
    <property type="entry name" value="Autolysin_YrvJ_prd"/>
    <property type="match status" value="1"/>
</dbReference>
<reference evidence="4" key="1">
    <citation type="submission" date="2021-04" db="EMBL/GenBank/DDBJ databases">
        <title>Isolation and polyphasic classification of algal microorganism.</title>
        <authorList>
            <person name="Wang S."/>
        </authorList>
    </citation>
    <scope>NUCLEOTIDE SEQUENCE</scope>
    <source>
        <strain evidence="4">720a</strain>
    </source>
</reference>
<feature type="domain" description="SH3b" evidence="3">
    <location>
        <begin position="101"/>
        <end position="164"/>
    </location>
</feature>
<dbReference type="PANTHER" id="PTHR30404:SF0">
    <property type="entry name" value="N-ACETYLMURAMOYL-L-ALANINE AMIDASE AMIC"/>
    <property type="match status" value="1"/>
</dbReference>
<accession>A0A941DTY1</accession>
<dbReference type="InterPro" id="IPR017293">
    <property type="entry name" value="N-acetylmuramoyl-L-ala_amidase"/>
</dbReference>
<keyword evidence="1 4" id="KW-0378">Hydrolase</keyword>
<dbReference type="PANTHER" id="PTHR30404">
    <property type="entry name" value="N-ACETYLMURAMOYL-L-ALANINE AMIDASE"/>
    <property type="match status" value="1"/>
</dbReference>
<feature type="domain" description="SH3b" evidence="3">
    <location>
        <begin position="27"/>
        <end position="92"/>
    </location>
</feature>
<dbReference type="InterPro" id="IPR050695">
    <property type="entry name" value="N-acetylmuramoyl_amidase_3"/>
</dbReference>
<organism evidence="4 5">
    <name type="scientific">Virgibacillus salarius</name>
    <dbReference type="NCBI Taxonomy" id="447199"/>
    <lineage>
        <taxon>Bacteria</taxon>
        <taxon>Bacillati</taxon>
        <taxon>Bacillota</taxon>
        <taxon>Bacilli</taxon>
        <taxon>Bacillales</taxon>
        <taxon>Bacillaceae</taxon>
        <taxon>Virgibacillus</taxon>
    </lineage>
</organism>
<comment type="caution">
    <text evidence="4">The sequence shown here is derived from an EMBL/GenBank/DDBJ whole genome shotgun (WGS) entry which is preliminary data.</text>
</comment>
<dbReference type="Pfam" id="PF01520">
    <property type="entry name" value="Amidase_3"/>
    <property type="match status" value="1"/>
</dbReference>
<sequence length="373" mass="41485">MRFIYYIVSSFVVIFVSMLFFPNESQADTRELFEVGETLLNVRSEPSDQAEIIGKLQAGDQLVAFEEKYGWIKTFYDGKEAWVAGHYLHNIGQVSEAKETEEEKIKVVTKNTHIRSGPGSSYSSIGTLPAGKSYRLIETKGEWHQIEVNNGQNGWIASWHTDTPAQEATSASVSAHTIKAPDQQTSSITSATKPLDGYHIMLDPGHGGKDSGAMGLKNVYEKNITFTTAQKIADKLREAGATVLTTRSKDTYISLDRRVELSHSNKTNAFISIHYNAFPDSSVSGLNTFYYSKKNDLRLAENVHTSLTASIDMKDRGILQKNYRVLRTNHAPSILLELGFITNPNDLAKIQSESFETNVAEAVTDGLKNYVQE</sequence>
<dbReference type="PROSITE" id="PS51781">
    <property type="entry name" value="SH3B"/>
    <property type="match status" value="2"/>
</dbReference>
<dbReference type="SUPFAM" id="SSF53187">
    <property type="entry name" value="Zn-dependent exopeptidases"/>
    <property type="match status" value="1"/>
</dbReference>
<dbReference type="Gene3D" id="3.40.630.40">
    <property type="entry name" value="Zn-dependent exopeptidases"/>
    <property type="match status" value="1"/>
</dbReference>
<dbReference type="GO" id="GO:0030288">
    <property type="term" value="C:outer membrane-bounded periplasmic space"/>
    <property type="evidence" value="ECO:0007669"/>
    <property type="project" value="TreeGrafter"/>
</dbReference>
<dbReference type="RefSeq" id="WP_026682976.1">
    <property type="nucleotide sequence ID" value="NZ_BAAACY010000029.1"/>
</dbReference>
<evidence type="ECO:0000313" key="5">
    <source>
        <dbReference type="Proteomes" id="UP000675284"/>
    </source>
</evidence>
<evidence type="ECO:0000256" key="1">
    <source>
        <dbReference type="ARBA" id="ARBA00022801"/>
    </source>
</evidence>
<gene>
    <name evidence="4" type="ORF">KCX74_14025</name>
</gene>